<feature type="chain" id="PRO_5033053405" evidence="2">
    <location>
        <begin position="22"/>
        <end position="239"/>
    </location>
</feature>
<evidence type="ECO:0000313" key="3">
    <source>
        <dbReference type="EMBL" id="CAE1321695.1"/>
    </source>
</evidence>
<feature type="transmembrane region" description="Helical" evidence="1">
    <location>
        <begin position="197"/>
        <end position="215"/>
    </location>
</feature>
<proteinExistence type="predicted"/>
<evidence type="ECO:0000313" key="4">
    <source>
        <dbReference type="Proteomes" id="UP000597762"/>
    </source>
</evidence>
<dbReference type="AlphaFoldDB" id="A0A812EET8"/>
<keyword evidence="1" id="KW-0812">Transmembrane</keyword>
<dbReference type="EMBL" id="CAHIKZ030005257">
    <property type="protein sequence ID" value="CAE1321695.1"/>
    <property type="molecule type" value="Genomic_DNA"/>
</dbReference>
<reference evidence="3" key="1">
    <citation type="submission" date="2021-01" db="EMBL/GenBank/DDBJ databases">
        <authorList>
            <person name="Li R."/>
            <person name="Bekaert M."/>
        </authorList>
    </citation>
    <scope>NUCLEOTIDE SEQUENCE</scope>
    <source>
        <strain evidence="3">Farmed</strain>
    </source>
</reference>
<keyword evidence="2" id="KW-0732">Signal</keyword>
<protein>
    <submittedName>
        <fullName evidence="3">Uncharacterized protein</fullName>
    </submittedName>
</protein>
<comment type="caution">
    <text evidence="3">The sequence shown here is derived from an EMBL/GenBank/DDBJ whole genome shotgun (WGS) entry which is preliminary data.</text>
</comment>
<gene>
    <name evidence="3" type="ORF">SPHA_71769</name>
</gene>
<keyword evidence="1" id="KW-0472">Membrane</keyword>
<name>A0A812EET8_ACAPH</name>
<evidence type="ECO:0000256" key="2">
    <source>
        <dbReference type="SAM" id="SignalP"/>
    </source>
</evidence>
<sequence length="239" mass="28212">MNIFWTHFFVGTLLLFQGVLAQIRILITAEDNSHAKEKKEKRHINLRCRVTDTTDIHIKCQDLWWTREIDQVNHKEVVIGHMKTQSFLTGYQTKLSVHPPKEQSQEVYSCHALCGLQTFTATCHLMDLKNSMIECSSHFMNSYQKLKLRNESTEIHEMKTTLKFLNQKMFFFLLMNKFSLVTDCLYHSCLAPTLTKLFFLSFSHVLSFLFLTVYLSKVILIRHPTHYHFLSFSHVHTFF</sequence>
<evidence type="ECO:0000256" key="1">
    <source>
        <dbReference type="SAM" id="Phobius"/>
    </source>
</evidence>
<feature type="signal peptide" evidence="2">
    <location>
        <begin position="1"/>
        <end position="21"/>
    </location>
</feature>
<keyword evidence="1" id="KW-1133">Transmembrane helix</keyword>
<dbReference type="Proteomes" id="UP000597762">
    <property type="component" value="Unassembled WGS sequence"/>
</dbReference>
<keyword evidence="4" id="KW-1185">Reference proteome</keyword>
<accession>A0A812EET8</accession>
<dbReference type="OrthoDB" id="10306882at2759"/>
<organism evidence="3 4">
    <name type="scientific">Acanthosepion pharaonis</name>
    <name type="common">Pharaoh cuttlefish</name>
    <name type="synonym">Sepia pharaonis</name>
    <dbReference type="NCBI Taxonomy" id="158019"/>
    <lineage>
        <taxon>Eukaryota</taxon>
        <taxon>Metazoa</taxon>
        <taxon>Spiralia</taxon>
        <taxon>Lophotrochozoa</taxon>
        <taxon>Mollusca</taxon>
        <taxon>Cephalopoda</taxon>
        <taxon>Coleoidea</taxon>
        <taxon>Decapodiformes</taxon>
        <taxon>Sepiida</taxon>
        <taxon>Sepiina</taxon>
        <taxon>Sepiidae</taxon>
        <taxon>Acanthosepion</taxon>
    </lineage>
</organism>